<dbReference type="AlphaFoldDB" id="A0A0P1ACK7"/>
<proteinExistence type="predicted"/>
<organism evidence="1 2">
    <name type="scientific">Plasmopara halstedii</name>
    <name type="common">Downy mildew of sunflower</name>
    <dbReference type="NCBI Taxonomy" id="4781"/>
    <lineage>
        <taxon>Eukaryota</taxon>
        <taxon>Sar</taxon>
        <taxon>Stramenopiles</taxon>
        <taxon>Oomycota</taxon>
        <taxon>Peronosporomycetes</taxon>
        <taxon>Peronosporales</taxon>
        <taxon>Peronosporaceae</taxon>
        <taxon>Plasmopara</taxon>
    </lineage>
</organism>
<dbReference type="RefSeq" id="XP_024574870.1">
    <property type="nucleotide sequence ID" value="XM_024723944.1"/>
</dbReference>
<dbReference type="EMBL" id="CCYD01000322">
    <property type="protein sequence ID" value="CEG38501.1"/>
    <property type="molecule type" value="Genomic_DNA"/>
</dbReference>
<name>A0A0P1ACK7_PLAHL</name>
<dbReference type="GeneID" id="36403626"/>
<dbReference type="Proteomes" id="UP000054928">
    <property type="component" value="Unassembled WGS sequence"/>
</dbReference>
<evidence type="ECO:0000313" key="2">
    <source>
        <dbReference type="Proteomes" id="UP000054928"/>
    </source>
</evidence>
<evidence type="ECO:0000313" key="1">
    <source>
        <dbReference type="EMBL" id="CEG38501.1"/>
    </source>
</evidence>
<keyword evidence="2" id="KW-1185">Reference proteome</keyword>
<protein>
    <submittedName>
        <fullName evidence="1">Uncharacterized protein</fullName>
    </submittedName>
</protein>
<accession>A0A0P1ACK7</accession>
<sequence>MKADASRIICIRIIDGSHLSEQTEVSIHDCVCELELAMLDRSEWGKSPGCDAFYEKLYVAIRRMMDRASWSEFEKHWLSTDPKPWLIIKK</sequence>
<reference evidence="2" key="1">
    <citation type="submission" date="2014-09" db="EMBL/GenBank/DDBJ databases">
        <authorList>
            <person name="Sharma Rahul"/>
            <person name="Thines Marco"/>
        </authorList>
    </citation>
    <scope>NUCLEOTIDE SEQUENCE [LARGE SCALE GENOMIC DNA]</scope>
</reference>